<evidence type="ECO:0000313" key="2">
    <source>
        <dbReference type="WBParaSite" id="PEQ_0000576001-mRNA-1"/>
    </source>
</evidence>
<dbReference type="Proteomes" id="UP000887564">
    <property type="component" value="Unplaced"/>
</dbReference>
<dbReference type="WBParaSite" id="PEQ_0000576001-mRNA-1">
    <property type="protein sequence ID" value="PEQ_0000576001-mRNA-1"/>
    <property type="gene ID" value="PEQ_0000576001"/>
</dbReference>
<reference evidence="2" key="1">
    <citation type="submission" date="2022-11" db="UniProtKB">
        <authorList>
            <consortium name="WormBaseParasite"/>
        </authorList>
    </citation>
    <scope>IDENTIFICATION</scope>
</reference>
<name>A0A914RHG1_PAREQ</name>
<accession>A0A914RHG1</accession>
<sequence length="54" mass="5996">MSLSKGGWQQPADSVFIVVVCLCDHQKQWLSCQFEAGKNLLSQTMLANSNLLAR</sequence>
<protein>
    <submittedName>
        <fullName evidence="2">Uncharacterized protein</fullName>
    </submittedName>
</protein>
<organism evidence="1 2">
    <name type="scientific">Parascaris equorum</name>
    <name type="common">Equine roundworm</name>
    <dbReference type="NCBI Taxonomy" id="6256"/>
    <lineage>
        <taxon>Eukaryota</taxon>
        <taxon>Metazoa</taxon>
        <taxon>Ecdysozoa</taxon>
        <taxon>Nematoda</taxon>
        <taxon>Chromadorea</taxon>
        <taxon>Rhabditida</taxon>
        <taxon>Spirurina</taxon>
        <taxon>Ascaridomorpha</taxon>
        <taxon>Ascaridoidea</taxon>
        <taxon>Ascarididae</taxon>
        <taxon>Parascaris</taxon>
    </lineage>
</organism>
<evidence type="ECO:0000313" key="1">
    <source>
        <dbReference type="Proteomes" id="UP000887564"/>
    </source>
</evidence>
<keyword evidence="1" id="KW-1185">Reference proteome</keyword>
<proteinExistence type="predicted"/>
<dbReference type="AlphaFoldDB" id="A0A914RHG1"/>